<protein>
    <submittedName>
        <fullName evidence="5">DDE Tnp4 domain-containing protein</fullName>
    </submittedName>
</protein>
<evidence type="ECO:0000256" key="1">
    <source>
        <dbReference type="ARBA" id="ARBA00001968"/>
    </source>
</evidence>
<proteinExistence type="predicted"/>
<evidence type="ECO:0000313" key="5">
    <source>
        <dbReference type="WBParaSite" id="scaffold11469_cov208.g15606"/>
    </source>
</evidence>
<dbReference type="Proteomes" id="UP000887561">
    <property type="component" value="Unplaced"/>
</dbReference>
<evidence type="ECO:0000259" key="3">
    <source>
        <dbReference type="Pfam" id="PF13359"/>
    </source>
</evidence>
<evidence type="ECO:0000313" key="4">
    <source>
        <dbReference type="Proteomes" id="UP000887561"/>
    </source>
</evidence>
<name>A0A915LFI4_MELJA</name>
<keyword evidence="2" id="KW-0479">Metal-binding</keyword>
<organism evidence="4 5">
    <name type="scientific">Meloidogyne javanica</name>
    <name type="common">Root-knot nematode worm</name>
    <dbReference type="NCBI Taxonomy" id="6303"/>
    <lineage>
        <taxon>Eukaryota</taxon>
        <taxon>Metazoa</taxon>
        <taxon>Ecdysozoa</taxon>
        <taxon>Nematoda</taxon>
        <taxon>Chromadorea</taxon>
        <taxon>Rhabditida</taxon>
        <taxon>Tylenchina</taxon>
        <taxon>Tylenchomorpha</taxon>
        <taxon>Tylenchoidea</taxon>
        <taxon>Meloidogynidae</taxon>
        <taxon>Meloidogyninae</taxon>
        <taxon>Meloidogyne</taxon>
        <taxon>Meloidogyne incognita group</taxon>
    </lineage>
</organism>
<dbReference type="WBParaSite" id="scaffold11469_cov208.g15606">
    <property type="protein sequence ID" value="scaffold11469_cov208.g15606"/>
    <property type="gene ID" value="scaffold11469_cov208.g15606"/>
</dbReference>
<dbReference type="InterPro" id="IPR027806">
    <property type="entry name" value="HARBI1_dom"/>
</dbReference>
<evidence type="ECO:0000256" key="2">
    <source>
        <dbReference type="ARBA" id="ARBA00022723"/>
    </source>
</evidence>
<dbReference type="AlphaFoldDB" id="A0A915LFI4"/>
<comment type="cofactor">
    <cofactor evidence="1">
        <name>a divalent metal cation</name>
        <dbReference type="ChEBI" id="CHEBI:60240"/>
    </cofactor>
</comment>
<accession>A0A915LFI4</accession>
<dbReference type="Pfam" id="PF13359">
    <property type="entry name" value="DDE_Tnp_4"/>
    <property type="match status" value="1"/>
</dbReference>
<feature type="domain" description="DDE Tnp4" evidence="3">
    <location>
        <begin position="59"/>
        <end position="160"/>
    </location>
</feature>
<dbReference type="GO" id="GO:0046872">
    <property type="term" value="F:metal ion binding"/>
    <property type="evidence" value="ECO:0007669"/>
    <property type="project" value="UniProtKB-KW"/>
</dbReference>
<sequence>MGMSANSVCTIIKKVTKAILETFIHMIDWPVEEYECRRIAARFSQLARPYGMPQLAGALDVTLIDIVAPADSGGVFIGRNRRTALNVLGVTDGRNKFLFISARFPASVDDQRVLRKTLGVRFDGGYRPFKNCILLGDSAYKATDWLVPMKEIQACIKDAPGYETQCHPERKATKCCQGTCTAASGWKCVGGLEEEKAENITEM</sequence>
<reference evidence="5" key="1">
    <citation type="submission" date="2022-11" db="UniProtKB">
        <authorList>
            <consortium name="WormBaseParasite"/>
        </authorList>
    </citation>
    <scope>IDENTIFICATION</scope>
</reference>
<keyword evidence="4" id="KW-1185">Reference proteome</keyword>